<dbReference type="Pfam" id="PF00128">
    <property type="entry name" value="Alpha-amylase"/>
    <property type="match status" value="1"/>
</dbReference>
<protein>
    <recommendedName>
        <fullName evidence="6">Glycosyl hydrolase family 13 catalytic domain-containing protein</fullName>
    </recommendedName>
</protein>
<dbReference type="GO" id="GO:0005975">
    <property type="term" value="P:carbohydrate metabolic process"/>
    <property type="evidence" value="ECO:0007669"/>
    <property type="project" value="InterPro"/>
</dbReference>
<comment type="cofactor">
    <cofactor evidence="1">
        <name>Ca(2+)</name>
        <dbReference type="ChEBI" id="CHEBI:29108"/>
    </cofactor>
</comment>
<dbReference type="Proteomes" id="UP000639403">
    <property type="component" value="Unassembled WGS sequence"/>
</dbReference>
<evidence type="ECO:0000256" key="1">
    <source>
        <dbReference type="ARBA" id="ARBA00001913"/>
    </source>
</evidence>
<dbReference type="Gene3D" id="3.20.20.80">
    <property type="entry name" value="Glycosidases"/>
    <property type="match status" value="1"/>
</dbReference>
<dbReference type="SUPFAM" id="SSF51445">
    <property type="entry name" value="(Trans)glycosidases"/>
    <property type="match status" value="1"/>
</dbReference>
<dbReference type="CDD" id="cd11319">
    <property type="entry name" value="AmyAc_euk_AmyA"/>
    <property type="match status" value="1"/>
</dbReference>
<evidence type="ECO:0000313" key="8">
    <source>
        <dbReference type="Proteomes" id="UP000639403"/>
    </source>
</evidence>
<dbReference type="GO" id="GO:0046872">
    <property type="term" value="F:metal ion binding"/>
    <property type="evidence" value="ECO:0007669"/>
    <property type="project" value="UniProtKB-KW"/>
</dbReference>
<dbReference type="InterPro" id="IPR006047">
    <property type="entry name" value="GH13_cat_dom"/>
</dbReference>
<reference evidence="7" key="2">
    <citation type="journal article" name="Front. Microbiol.">
        <title>Degradative Capacity of Two Strains of Rhodonia placenta: From Phenotype to Genotype.</title>
        <authorList>
            <person name="Kolle M."/>
            <person name="Horta M.A.C."/>
            <person name="Nowrousian M."/>
            <person name="Ohm R.A."/>
            <person name="Benz J.P."/>
            <person name="Pilgard A."/>
        </authorList>
    </citation>
    <scope>NUCLEOTIDE SEQUENCE</scope>
    <source>
        <strain evidence="7">FPRL280</strain>
    </source>
</reference>
<dbReference type="SMART" id="SM00642">
    <property type="entry name" value="Aamy"/>
    <property type="match status" value="1"/>
</dbReference>
<evidence type="ECO:0000256" key="4">
    <source>
        <dbReference type="ARBA" id="ARBA00022729"/>
    </source>
</evidence>
<feature type="chain" id="PRO_5034576327" description="Glycosyl hydrolase family 13 catalytic domain-containing protein" evidence="5">
    <location>
        <begin position="21"/>
        <end position="326"/>
    </location>
</feature>
<proteinExistence type="inferred from homology"/>
<dbReference type="InterPro" id="IPR017853">
    <property type="entry name" value="GH"/>
</dbReference>
<evidence type="ECO:0000313" key="7">
    <source>
        <dbReference type="EMBL" id="KAF9812860.1"/>
    </source>
</evidence>
<evidence type="ECO:0000256" key="2">
    <source>
        <dbReference type="ARBA" id="ARBA00008061"/>
    </source>
</evidence>
<dbReference type="PANTHER" id="PTHR10357:SF215">
    <property type="entry name" value="ALPHA-AMYLASE 1"/>
    <property type="match status" value="1"/>
</dbReference>
<sequence>MLRQLLPALLTALPAFSASAADWQQRSIYQLVTDRFATTNGSYPSCDTEDRVYCGGTWQGVIRQLDYIQNMGFDAIWISPIVANLEGSTGDGESYHGYWTVDQNSLNSHFGNESDLLELSSQLHSRGMYLMLDVVVNHMAADTLPPDYVLFTPFNAESDFHTFCWITDYSNQTNVEQCWLGDDNVPLADCDTESDYVIDFFYKWIGDLVANYSADGLRIDTVKHVRSDFWPGFAEAAGVFTIGEVLDGDVDYVSTYTEVLDAVLDYPTYYQLFYAFESTSGSLSNLVSWVQQSQSTYKNGEFMTGSFLENQDNPRFQSVQTDQAVS</sequence>
<dbReference type="PANTHER" id="PTHR10357">
    <property type="entry name" value="ALPHA-AMYLASE FAMILY MEMBER"/>
    <property type="match status" value="1"/>
</dbReference>
<keyword evidence="3" id="KW-0479">Metal-binding</keyword>
<gene>
    <name evidence="7" type="ORF">IEO21_05911</name>
</gene>
<dbReference type="EMBL" id="JADOXO010000119">
    <property type="protein sequence ID" value="KAF9812860.1"/>
    <property type="molecule type" value="Genomic_DNA"/>
</dbReference>
<reference evidence="7" key="1">
    <citation type="submission" date="2020-11" db="EMBL/GenBank/DDBJ databases">
        <authorList>
            <person name="Koelle M."/>
            <person name="Horta M.A.C."/>
            <person name="Nowrousian M."/>
            <person name="Ohm R.A."/>
            <person name="Benz P."/>
            <person name="Pilgard A."/>
        </authorList>
    </citation>
    <scope>NUCLEOTIDE SEQUENCE</scope>
    <source>
        <strain evidence="7">FPRL280</strain>
    </source>
</reference>
<dbReference type="AlphaFoldDB" id="A0A8H7U164"/>
<feature type="signal peptide" evidence="5">
    <location>
        <begin position="1"/>
        <end position="20"/>
    </location>
</feature>
<organism evidence="7 8">
    <name type="scientific">Rhodonia placenta</name>
    <dbReference type="NCBI Taxonomy" id="104341"/>
    <lineage>
        <taxon>Eukaryota</taxon>
        <taxon>Fungi</taxon>
        <taxon>Dikarya</taxon>
        <taxon>Basidiomycota</taxon>
        <taxon>Agaricomycotina</taxon>
        <taxon>Agaricomycetes</taxon>
        <taxon>Polyporales</taxon>
        <taxon>Adustoporiaceae</taxon>
        <taxon>Rhodonia</taxon>
    </lineage>
</organism>
<keyword evidence="4 5" id="KW-0732">Signal</keyword>
<evidence type="ECO:0000256" key="5">
    <source>
        <dbReference type="SAM" id="SignalP"/>
    </source>
</evidence>
<evidence type="ECO:0000259" key="6">
    <source>
        <dbReference type="SMART" id="SM00642"/>
    </source>
</evidence>
<accession>A0A8H7U164</accession>
<comment type="similarity">
    <text evidence="2">Belongs to the glycosyl hydrolase 13 family.</text>
</comment>
<evidence type="ECO:0000256" key="3">
    <source>
        <dbReference type="ARBA" id="ARBA00022723"/>
    </source>
</evidence>
<comment type="caution">
    <text evidence="7">The sequence shown here is derived from an EMBL/GenBank/DDBJ whole genome shotgun (WGS) entry which is preliminary data.</text>
</comment>
<feature type="domain" description="Glycosyl hydrolase family 13 catalytic" evidence="6">
    <location>
        <begin position="30"/>
        <end position="325"/>
    </location>
</feature>
<name>A0A8H7U164_9APHY</name>